<dbReference type="PIRSF" id="PIRSF005522">
    <property type="entry name" value="UCP005522"/>
    <property type="match status" value="1"/>
</dbReference>
<dbReference type="PANTHER" id="PTHR34595:SF7">
    <property type="entry name" value="SLL1039 PROTEIN"/>
    <property type="match status" value="1"/>
</dbReference>
<feature type="domain" description="Circularly permuted ATP-grasp type 2" evidence="1">
    <location>
        <begin position="81"/>
        <end position="457"/>
    </location>
</feature>
<gene>
    <name evidence="2" type="ORF">ACFFHW_00575</name>
</gene>
<name>A0ABV6G0F2_9GAMM</name>
<comment type="caution">
    <text evidence="2">The sequence shown here is derived from an EMBL/GenBank/DDBJ whole genome shotgun (WGS) entry which is preliminary data.</text>
</comment>
<reference evidence="2 3" key="1">
    <citation type="submission" date="2024-09" db="EMBL/GenBank/DDBJ databases">
        <authorList>
            <person name="Sun Q."/>
            <person name="Mori K."/>
        </authorList>
    </citation>
    <scope>NUCLEOTIDE SEQUENCE [LARGE SCALE GENOMIC DNA]</scope>
    <source>
        <strain evidence="2 3">CCM 7415</strain>
    </source>
</reference>
<evidence type="ECO:0000259" key="1">
    <source>
        <dbReference type="Pfam" id="PF14403"/>
    </source>
</evidence>
<keyword evidence="3" id="KW-1185">Reference proteome</keyword>
<dbReference type="Gene3D" id="3.30.1490.270">
    <property type="match status" value="1"/>
</dbReference>
<dbReference type="InterPro" id="IPR016450">
    <property type="entry name" value="UCP005522"/>
</dbReference>
<dbReference type="EMBL" id="JBHLVX010000002">
    <property type="protein sequence ID" value="MFC0266502.1"/>
    <property type="molecule type" value="Genomic_DNA"/>
</dbReference>
<dbReference type="InterPro" id="IPR025841">
    <property type="entry name" value="CP_ATPgrasp_2"/>
</dbReference>
<dbReference type="SUPFAM" id="SSF56059">
    <property type="entry name" value="Glutathione synthetase ATP-binding domain-like"/>
    <property type="match status" value="1"/>
</dbReference>
<sequence length="484" mass="53811">MGNVDWTQYPSAAFYDELLATGGAPRTAARPLCDMLAGFTPQELQERKNAAEIAIRTMGITFTVYSEGSMIDRAWPFDIVPRIIPAGEWRTIEAGLKQRVDALNLFIDDLYHDQKVIRDGILPREILDQSVNFRPQCMGISPPHGVWAHICGSDLVRGGDGTVYVLEDNLRVPSGVSYMLENRNVTKRVLPELFQTGRILPVDDYPAQLYDMLASMSPRPGDDPRIVVLTPGIYNSAYYEHAYLAQQIGAELVQGSDLVVDDNDIVYMHTVEGLERVDVIYRRVDDLFLDPETFRADSMLGTPGLMRAWRAGKVALANAPGAGVADDKVVYAFVPQLIRYYLDQEALLPNVPSYLCMFEEDRRYVLDHLDELVVKPANESGGYGMLIGPRASAEERAEFARRIEHDPRNYMAQPTLALSTAPTLFDGSPEPRHVDLRPFILSGPDTQVTMGGLTRVALVKNSLVVNSSQGGGSKDTWIVETEED</sequence>
<dbReference type="Pfam" id="PF14403">
    <property type="entry name" value="CP_ATPgrasp_2"/>
    <property type="match status" value="1"/>
</dbReference>
<evidence type="ECO:0000313" key="3">
    <source>
        <dbReference type="Proteomes" id="UP001589814"/>
    </source>
</evidence>
<dbReference type="RefSeq" id="WP_019952341.1">
    <property type="nucleotide sequence ID" value="NZ_JBHLVX010000002.1"/>
</dbReference>
<organism evidence="2 3">
    <name type="scientific">Kushneria aurantia</name>
    <dbReference type="NCBI Taxonomy" id="504092"/>
    <lineage>
        <taxon>Bacteria</taxon>
        <taxon>Pseudomonadati</taxon>
        <taxon>Pseudomonadota</taxon>
        <taxon>Gammaproteobacteria</taxon>
        <taxon>Oceanospirillales</taxon>
        <taxon>Halomonadaceae</taxon>
        <taxon>Kushneria</taxon>
    </lineage>
</organism>
<accession>A0ABV6G0F2</accession>
<dbReference type="Proteomes" id="UP001589814">
    <property type="component" value="Unassembled WGS sequence"/>
</dbReference>
<dbReference type="Gene3D" id="3.40.50.11290">
    <property type="match status" value="1"/>
</dbReference>
<dbReference type="InterPro" id="IPR051680">
    <property type="entry name" value="ATP-dep_Glu-Cys_Ligase-2"/>
</dbReference>
<evidence type="ECO:0000313" key="2">
    <source>
        <dbReference type="EMBL" id="MFC0266502.1"/>
    </source>
</evidence>
<protein>
    <submittedName>
        <fullName evidence="2">Circularly permuted type 2 ATP-grasp protein</fullName>
    </submittedName>
</protein>
<proteinExistence type="predicted"/>
<dbReference type="PANTHER" id="PTHR34595">
    <property type="entry name" value="BLR5612 PROTEIN"/>
    <property type="match status" value="1"/>
</dbReference>